<dbReference type="Proteomes" id="UP000578531">
    <property type="component" value="Unassembled WGS sequence"/>
</dbReference>
<accession>A0A8H6CS57</accession>
<evidence type="ECO:0000313" key="2">
    <source>
        <dbReference type="Proteomes" id="UP000578531"/>
    </source>
</evidence>
<dbReference type="RefSeq" id="XP_037159423.1">
    <property type="nucleotide sequence ID" value="XM_037313657.1"/>
</dbReference>
<dbReference type="GeneID" id="59293420"/>
<sequence length="152" mass="17277">MPTVASYMLACDRPPSRLQGVSVTVSSKFTRMLKRHHECQQLMICIVISEVRSMPFQSLQAYIITTEVYYDSRMHMDVVWASQPNPRQSELLGLWDAKDGHFRFSKSTGRKAKQSFLNYISPRPGIYMSAGPTTTLALGSLRHAAWFDMLKG</sequence>
<proteinExistence type="predicted"/>
<comment type="caution">
    <text evidence="1">The sequence shown here is derived from an EMBL/GenBank/DDBJ whole genome shotgun (WGS) entry which is preliminary data.</text>
</comment>
<dbReference type="EMBL" id="JACCJC010000077">
    <property type="protein sequence ID" value="KAF6228608.1"/>
    <property type="molecule type" value="Genomic_DNA"/>
</dbReference>
<gene>
    <name evidence="1" type="ORF">HO173_011779</name>
</gene>
<protein>
    <submittedName>
        <fullName evidence="1">Uncharacterized protein</fullName>
    </submittedName>
</protein>
<evidence type="ECO:0000313" key="1">
    <source>
        <dbReference type="EMBL" id="KAF6228608.1"/>
    </source>
</evidence>
<name>A0A8H6CS57_9LECA</name>
<organism evidence="1 2">
    <name type="scientific">Letharia columbiana</name>
    <dbReference type="NCBI Taxonomy" id="112416"/>
    <lineage>
        <taxon>Eukaryota</taxon>
        <taxon>Fungi</taxon>
        <taxon>Dikarya</taxon>
        <taxon>Ascomycota</taxon>
        <taxon>Pezizomycotina</taxon>
        <taxon>Lecanoromycetes</taxon>
        <taxon>OSLEUM clade</taxon>
        <taxon>Lecanoromycetidae</taxon>
        <taxon>Lecanorales</taxon>
        <taxon>Lecanorineae</taxon>
        <taxon>Parmeliaceae</taxon>
        <taxon>Letharia</taxon>
    </lineage>
</organism>
<keyword evidence="2" id="KW-1185">Reference proteome</keyword>
<reference evidence="1 2" key="1">
    <citation type="journal article" date="2020" name="Genomics">
        <title>Complete, high-quality genomes from long-read metagenomic sequencing of two wolf lichen thalli reveals enigmatic genome architecture.</title>
        <authorList>
            <person name="McKenzie S.K."/>
            <person name="Walston R.F."/>
            <person name="Allen J.L."/>
        </authorList>
    </citation>
    <scope>NUCLEOTIDE SEQUENCE [LARGE SCALE GENOMIC DNA]</scope>
    <source>
        <strain evidence="1">WasteWater2</strain>
    </source>
</reference>
<dbReference type="AlphaFoldDB" id="A0A8H6CS57"/>